<dbReference type="OrthoDB" id="2369073at2759"/>
<sequence>MTMTKSKCVIAPGNYCEYPEESLWYPSVAEKLREATKEGQPVFSKVILQQFPDWTVGKESEWIPFLEKELEIGENDIIIGHRLLIRYITSTGAIAAMRYAETHKVKGIVLASGYHTDLGVPSEIEAEYFSRPWNFQAIRDNCTFILQYASPDDHLVPIAEQRFVAQQLQSEYYELPDLGHFVENEEFDELVEELLKKL</sequence>
<dbReference type="SUPFAM" id="SSF53474">
    <property type="entry name" value="alpha/beta-Hydrolases"/>
    <property type="match status" value="1"/>
</dbReference>
<keyword evidence="2" id="KW-1185">Reference proteome</keyword>
<dbReference type="InterPro" id="IPR029058">
    <property type="entry name" value="AB_hydrolase_fold"/>
</dbReference>
<dbReference type="Gene3D" id="3.40.50.1820">
    <property type="entry name" value="alpha/beta hydrolase"/>
    <property type="match status" value="1"/>
</dbReference>
<comment type="caution">
    <text evidence="1">The sequence shown here is derived from an EMBL/GenBank/DDBJ whole genome shotgun (WGS) entry which is preliminary data.</text>
</comment>
<protein>
    <submittedName>
        <fullName evidence="1">Uncharacterized protein</fullName>
    </submittedName>
</protein>
<dbReference type="AlphaFoldDB" id="A0A8H7PT92"/>
<gene>
    <name evidence="1" type="ORF">INT44_006301</name>
</gene>
<evidence type="ECO:0000313" key="1">
    <source>
        <dbReference type="EMBL" id="KAG2179455.1"/>
    </source>
</evidence>
<accession>A0A8H7PT92</accession>
<reference evidence="1" key="1">
    <citation type="submission" date="2020-12" db="EMBL/GenBank/DDBJ databases">
        <title>Metabolic potential, ecology and presence of endohyphal bacteria is reflected in genomic diversity of Mucoromycotina.</title>
        <authorList>
            <person name="Muszewska A."/>
            <person name="Okrasinska A."/>
            <person name="Steczkiewicz K."/>
            <person name="Drgas O."/>
            <person name="Orlowska M."/>
            <person name="Perlinska-Lenart U."/>
            <person name="Aleksandrzak-Piekarczyk T."/>
            <person name="Szatraj K."/>
            <person name="Zielenkiewicz U."/>
            <person name="Pilsyk S."/>
            <person name="Malc E."/>
            <person name="Mieczkowski P."/>
            <person name="Kruszewska J.S."/>
            <person name="Biernat P."/>
            <person name="Pawlowska J."/>
        </authorList>
    </citation>
    <scope>NUCLEOTIDE SEQUENCE</scope>
    <source>
        <strain evidence="1">WA0000051536</strain>
    </source>
</reference>
<dbReference type="InterPro" id="IPR010662">
    <property type="entry name" value="RBBP9/YdeN"/>
</dbReference>
<organism evidence="1 2">
    <name type="scientific">Umbelopsis vinacea</name>
    <dbReference type="NCBI Taxonomy" id="44442"/>
    <lineage>
        <taxon>Eukaryota</taxon>
        <taxon>Fungi</taxon>
        <taxon>Fungi incertae sedis</taxon>
        <taxon>Mucoromycota</taxon>
        <taxon>Mucoromycotina</taxon>
        <taxon>Umbelopsidomycetes</taxon>
        <taxon>Umbelopsidales</taxon>
        <taxon>Umbelopsidaceae</taxon>
        <taxon>Umbelopsis</taxon>
    </lineage>
</organism>
<proteinExistence type="predicted"/>
<dbReference type="Pfam" id="PF06821">
    <property type="entry name" value="Ser_hydrolase"/>
    <property type="match status" value="1"/>
</dbReference>
<dbReference type="GO" id="GO:0016787">
    <property type="term" value="F:hydrolase activity"/>
    <property type="evidence" value="ECO:0007669"/>
    <property type="project" value="InterPro"/>
</dbReference>
<dbReference type="PANTHER" id="PTHR15394">
    <property type="entry name" value="SERINE HYDROLASE RBBP9"/>
    <property type="match status" value="1"/>
</dbReference>
<name>A0A8H7PT92_9FUNG</name>
<dbReference type="Proteomes" id="UP000612746">
    <property type="component" value="Unassembled WGS sequence"/>
</dbReference>
<dbReference type="PANTHER" id="PTHR15394:SF3">
    <property type="entry name" value="SERINE HYDROLASE RBBP9"/>
    <property type="match status" value="1"/>
</dbReference>
<evidence type="ECO:0000313" key="2">
    <source>
        <dbReference type="Proteomes" id="UP000612746"/>
    </source>
</evidence>
<dbReference type="EMBL" id="JAEPRA010000010">
    <property type="protein sequence ID" value="KAG2179455.1"/>
    <property type="molecule type" value="Genomic_DNA"/>
</dbReference>